<dbReference type="PROSITE" id="PS51263">
    <property type="entry name" value="ADF_H"/>
    <property type="match status" value="1"/>
</dbReference>
<dbReference type="GO" id="GO:0071846">
    <property type="term" value="P:actin filament debranching"/>
    <property type="evidence" value="ECO:0007669"/>
    <property type="project" value="InterPro"/>
</dbReference>
<organism evidence="6 7">
    <name type="scientific">Mortierella isabellina</name>
    <name type="common">Filamentous fungus</name>
    <name type="synonym">Umbelopsis isabellina</name>
    <dbReference type="NCBI Taxonomy" id="91625"/>
    <lineage>
        <taxon>Eukaryota</taxon>
        <taxon>Fungi</taxon>
        <taxon>Fungi incertae sedis</taxon>
        <taxon>Mucoromycota</taxon>
        <taxon>Mucoromycotina</taxon>
        <taxon>Umbelopsidomycetes</taxon>
        <taxon>Umbelopsidales</taxon>
        <taxon>Umbelopsidaceae</taxon>
        <taxon>Umbelopsis</taxon>
    </lineage>
</organism>
<evidence type="ECO:0000256" key="1">
    <source>
        <dbReference type="ARBA" id="ARBA00010055"/>
    </source>
</evidence>
<comment type="similarity">
    <text evidence="1 4">Belongs to the actin-binding proteins ADF family. GMF subfamily.</text>
</comment>
<evidence type="ECO:0000256" key="4">
    <source>
        <dbReference type="PIRNR" id="PIRNR001788"/>
    </source>
</evidence>
<protein>
    <recommendedName>
        <fullName evidence="5">ADF-H domain-containing protein</fullName>
    </recommendedName>
</protein>
<dbReference type="Gene3D" id="3.40.20.10">
    <property type="entry name" value="Severin"/>
    <property type="match status" value="1"/>
</dbReference>
<dbReference type="SMART" id="SM00102">
    <property type="entry name" value="ADF"/>
    <property type="match status" value="1"/>
</dbReference>
<dbReference type="PIRSF" id="PIRSF001788">
    <property type="entry name" value="GMF-beta"/>
    <property type="match status" value="1"/>
</dbReference>
<dbReference type="CDD" id="cd11283">
    <property type="entry name" value="ADF_GMF-beta_like"/>
    <property type="match status" value="1"/>
</dbReference>
<keyword evidence="2 4" id="KW-0963">Cytoplasm</keyword>
<evidence type="ECO:0000313" key="6">
    <source>
        <dbReference type="EMBL" id="KAG2176136.1"/>
    </source>
</evidence>
<feature type="domain" description="ADF-H" evidence="5">
    <location>
        <begin position="9"/>
        <end position="143"/>
    </location>
</feature>
<dbReference type="PANTHER" id="PTHR11249:SF2">
    <property type="entry name" value="GLIA MATURATION FACTOR"/>
    <property type="match status" value="1"/>
</dbReference>
<dbReference type="InterPro" id="IPR002108">
    <property type="entry name" value="ADF-H"/>
</dbReference>
<evidence type="ECO:0000256" key="3">
    <source>
        <dbReference type="ARBA" id="ARBA00023242"/>
    </source>
</evidence>
<dbReference type="AlphaFoldDB" id="A0A8H7U8L6"/>
<evidence type="ECO:0000313" key="7">
    <source>
        <dbReference type="Proteomes" id="UP000654370"/>
    </source>
</evidence>
<dbReference type="Proteomes" id="UP000654370">
    <property type="component" value="Unassembled WGS sequence"/>
</dbReference>
<dbReference type="GO" id="GO:0034316">
    <property type="term" value="P:negative regulation of Arp2/3 complex-mediated actin nucleation"/>
    <property type="evidence" value="ECO:0007669"/>
    <property type="project" value="TreeGrafter"/>
</dbReference>
<dbReference type="FunFam" id="3.40.20.10:FF:000026">
    <property type="entry name" value="Glia maturation factor"/>
    <property type="match status" value="1"/>
</dbReference>
<dbReference type="InterPro" id="IPR011171">
    <property type="entry name" value="GMF"/>
</dbReference>
<sequence length="144" mass="16866">MVISATRSMLSMQYDDLVQKLKDFRFKKFSSGNAAFVLKVDKKNLKVVEDEEHDDISLEDLVEELPENAPRFIILSYELKHKDGRNSFPLVFIYWSPKDVNPQLHMLYATAKTYLQEKIDVTRGFDIRDTEDLTDEFLQSQLMP</sequence>
<dbReference type="PANTHER" id="PTHR11249">
    <property type="entry name" value="GLIAL FACTOR NATURATION FACTOR"/>
    <property type="match status" value="1"/>
</dbReference>
<gene>
    <name evidence="6" type="ORF">INT43_005369</name>
</gene>
<dbReference type="GO" id="GO:0030864">
    <property type="term" value="C:cortical actin cytoskeleton"/>
    <property type="evidence" value="ECO:0007669"/>
    <property type="project" value="TreeGrafter"/>
</dbReference>
<evidence type="ECO:0000259" key="5">
    <source>
        <dbReference type="PROSITE" id="PS51263"/>
    </source>
</evidence>
<evidence type="ECO:0000256" key="2">
    <source>
        <dbReference type="ARBA" id="ARBA00022490"/>
    </source>
</evidence>
<comment type="caution">
    <text evidence="6">The sequence shown here is derived from an EMBL/GenBank/DDBJ whole genome shotgun (WGS) entry which is preliminary data.</text>
</comment>
<dbReference type="OrthoDB" id="3919494at2759"/>
<dbReference type="SUPFAM" id="SSF55753">
    <property type="entry name" value="Actin depolymerizing proteins"/>
    <property type="match status" value="1"/>
</dbReference>
<accession>A0A8H7U8L6</accession>
<keyword evidence="7" id="KW-1185">Reference proteome</keyword>
<comment type="subcellular location">
    <subcellularLocation>
        <location evidence="4">Cytoplasm</location>
    </subcellularLocation>
    <subcellularLocation>
        <location evidence="4">Nucleus</location>
    </subcellularLocation>
</comment>
<dbReference type="GO" id="GO:0005634">
    <property type="term" value="C:nucleus"/>
    <property type="evidence" value="ECO:0007669"/>
    <property type="project" value="UniProtKB-SubCell"/>
</dbReference>
<dbReference type="GO" id="GO:0071933">
    <property type="term" value="F:Arp2/3 complex binding"/>
    <property type="evidence" value="ECO:0007669"/>
    <property type="project" value="InterPro"/>
</dbReference>
<dbReference type="InterPro" id="IPR029006">
    <property type="entry name" value="ADF-H/Gelsolin-like_dom_sf"/>
</dbReference>
<dbReference type="EMBL" id="JAEPQZ010000010">
    <property type="protein sequence ID" value="KAG2176136.1"/>
    <property type="molecule type" value="Genomic_DNA"/>
</dbReference>
<dbReference type="Pfam" id="PF00241">
    <property type="entry name" value="Cofilin_ADF"/>
    <property type="match status" value="1"/>
</dbReference>
<keyword evidence="3 4" id="KW-0539">Nucleus</keyword>
<name>A0A8H7U8L6_MORIS</name>
<dbReference type="GO" id="GO:0003779">
    <property type="term" value="F:actin binding"/>
    <property type="evidence" value="ECO:0007669"/>
    <property type="project" value="InterPro"/>
</dbReference>
<reference evidence="6" key="1">
    <citation type="submission" date="2020-12" db="EMBL/GenBank/DDBJ databases">
        <title>Metabolic potential, ecology and presence of endohyphal bacteria is reflected in genomic diversity of Mucoromycotina.</title>
        <authorList>
            <person name="Muszewska A."/>
            <person name="Okrasinska A."/>
            <person name="Steczkiewicz K."/>
            <person name="Drgas O."/>
            <person name="Orlowska M."/>
            <person name="Perlinska-Lenart U."/>
            <person name="Aleksandrzak-Piekarczyk T."/>
            <person name="Szatraj K."/>
            <person name="Zielenkiewicz U."/>
            <person name="Pilsyk S."/>
            <person name="Malc E."/>
            <person name="Mieczkowski P."/>
            <person name="Kruszewska J.S."/>
            <person name="Biernat P."/>
            <person name="Pawlowska J."/>
        </authorList>
    </citation>
    <scope>NUCLEOTIDE SEQUENCE</scope>
    <source>
        <strain evidence="6">WA0000067209</strain>
    </source>
</reference>
<proteinExistence type="inferred from homology"/>